<keyword evidence="1" id="KW-1133">Transmembrane helix</keyword>
<keyword evidence="1" id="KW-0812">Transmembrane</keyword>
<keyword evidence="3" id="KW-1185">Reference proteome</keyword>
<protein>
    <submittedName>
        <fullName evidence="2">Uncharacterized protein</fullName>
    </submittedName>
</protein>
<dbReference type="AlphaFoldDB" id="A0A1J7JUH3"/>
<evidence type="ECO:0000313" key="3">
    <source>
        <dbReference type="Proteomes" id="UP000182658"/>
    </source>
</evidence>
<dbReference type="InParanoid" id="A0A1J7JUH3"/>
<evidence type="ECO:0000313" key="2">
    <source>
        <dbReference type="EMBL" id="OIW31394.1"/>
    </source>
</evidence>
<gene>
    <name evidence="2" type="ORF">CONLIGDRAFT_317377</name>
</gene>
<proteinExistence type="predicted"/>
<reference evidence="2 3" key="1">
    <citation type="submission" date="2016-10" db="EMBL/GenBank/DDBJ databases">
        <title>Draft genome sequence of Coniochaeta ligniaria NRRL30616, a lignocellulolytic fungus for bioabatement of inhibitors in plant biomass hydrolysates.</title>
        <authorList>
            <consortium name="DOE Joint Genome Institute"/>
            <person name="Jimenez D.J."/>
            <person name="Hector R.E."/>
            <person name="Riley R."/>
            <person name="Sun H."/>
            <person name="Grigoriev I.V."/>
            <person name="Van Elsas J.D."/>
            <person name="Nichols N.N."/>
        </authorList>
    </citation>
    <scope>NUCLEOTIDE SEQUENCE [LARGE SCALE GENOMIC DNA]</scope>
    <source>
        <strain evidence="2 3">NRRL 30616</strain>
    </source>
</reference>
<sequence length="53" mass="5975">MNSKLPQLPTCDMVTSTYTKVHRTQCKGRYAYCAFSSLLCIIIFEARILLASS</sequence>
<feature type="transmembrane region" description="Helical" evidence="1">
    <location>
        <begin position="30"/>
        <end position="50"/>
    </location>
</feature>
<dbReference type="Proteomes" id="UP000182658">
    <property type="component" value="Unassembled WGS sequence"/>
</dbReference>
<name>A0A1J7JUH3_9PEZI</name>
<accession>A0A1J7JUH3</accession>
<dbReference type="EMBL" id="KV875096">
    <property type="protein sequence ID" value="OIW31394.1"/>
    <property type="molecule type" value="Genomic_DNA"/>
</dbReference>
<keyword evidence="1" id="KW-0472">Membrane</keyword>
<evidence type="ECO:0000256" key="1">
    <source>
        <dbReference type="SAM" id="Phobius"/>
    </source>
</evidence>
<organism evidence="2 3">
    <name type="scientific">Coniochaeta ligniaria NRRL 30616</name>
    <dbReference type="NCBI Taxonomy" id="1408157"/>
    <lineage>
        <taxon>Eukaryota</taxon>
        <taxon>Fungi</taxon>
        <taxon>Dikarya</taxon>
        <taxon>Ascomycota</taxon>
        <taxon>Pezizomycotina</taxon>
        <taxon>Sordariomycetes</taxon>
        <taxon>Sordariomycetidae</taxon>
        <taxon>Coniochaetales</taxon>
        <taxon>Coniochaetaceae</taxon>
        <taxon>Coniochaeta</taxon>
    </lineage>
</organism>